<evidence type="ECO:0000313" key="3">
    <source>
        <dbReference type="EMBL" id="WAT95863.1"/>
    </source>
</evidence>
<keyword evidence="5" id="KW-1185">Reference proteome</keyword>
<evidence type="ECO:0000256" key="1">
    <source>
        <dbReference type="SAM" id="MobiDB-lite"/>
    </source>
</evidence>
<proteinExistence type="predicted"/>
<name>A0A640TBP8_STRNI</name>
<gene>
    <name evidence="2" type="ORF">Sliba_16100</name>
    <name evidence="3" type="ORF">STRLI_001628</name>
</gene>
<reference evidence="3 5" key="2">
    <citation type="submission" date="2022-12" db="EMBL/GenBank/DDBJ databases">
        <authorList>
            <person name="Ruckert C."/>
            <person name="Busche T."/>
            <person name="Kalinowski J."/>
            <person name="Wittmann C."/>
        </authorList>
    </citation>
    <scope>NUCLEOTIDE SEQUENCE [LARGE SCALE GENOMIC DNA]</scope>
    <source>
        <strain evidence="3 5">DSM 40555</strain>
    </source>
</reference>
<sequence>MTAPLVADEPVDVSDVAEIVGTRLEDGDWDIGVFLTDLPSRAERNPVSTEADPEHRVALTSLPACRSRRLRRRERQAVVGVVRQQTAQDEEPLASPVVGHTAPGEIPGASAARCGAWAATSAPLWYPLLPVQRAVATRRSSVAATSAGRGNRER</sequence>
<dbReference type="EMBL" id="CP114202">
    <property type="protein sequence ID" value="WAT95863.1"/>
    <property type="molecule type" value="Genomic_DNA"/>
</dbReference>
<reference evidence="2 4" key="1">
    <citation type="submission" date="2019-12" db="EMBL/GenBank/DDBJ databases">
        <title>Whole genome shotgun sequence of Streptomyces libani subsp. libani NBRC 13452.</title>
        <authorList>
            <person name="Ichikawa N."/>
            <person name="Kimura A."/>
            <person name="Kitahashi Y."/>
            <person name="Komaki H."/>
            <person name="Tamura T."/>
        </authorList>
    </citation>
    <scope>NUCLEOTIDE SEQUENCE [LARGE SCALE GENOMIC DNA]</scope>
    <source>
        <strain evidence="2 4">NBRC 13452</strain>
    </source>
</reference>
<organism evidence="2 4">
    <name type="scientific">Streptomyces nigrescens</name>
    <dbReference type="NCBI Taxonomy" id="1920"/>
    <lineage>
        <taxon>Bacteria</taxon>
        <taxon>Bacillati</taxon>
        <taxon>Actinomycetota</taxon>
        <taxon>Actinomycetes</taxon>
        <taxon>Kitasatosporales</taxon>
        <taxon>Streptomycetaceae</taxon>
        <taxon>Streptomyces</taxon>
    </lineage>
</organism>
<dbReference type="Proteomes" id="UP000429552">
    <property type="component" value="Unassembled WGS sequence"/>
</dbReference>
<feature type="region of interest" description="Disordered" evidence="1">
    <location>
        <begin position="81"/>
        <end position="104"/>
    </location>
</feature>
<dbReference type="Proteomes" id="UP001210609">
    <property type="component" value="Chromosome"/>
</dbReference>
<dbReference type="RefSeq" id="WP_159485298.1">
    <property type="nucleotide sequence ID" value="NZ_BLIP01000001.1"/>
</dbReference>
<accession>A0A640TBP8</accession>
<dbReference type="EMBL" id="BLIP01000001">
    <property type="protein sequence ID" value="GFE21157.1"/>
    <property type="molecule type" value="Genomic_DNA"/>
</dbReference>
<evidence type="ECO:0000313" key="5">
    <source>
        <dbReference type="Proteomes" id="UP001210609"/>
    </source>
</evidence>
<evidence type="ECO:0000313" key="4">
    <source>
        <dbReference type="Proteomes" id="UP000429552"/>
    </source>
</evidence>
<evidence type="ECO:0000313" key="2">
    <source>
        <dbReference type="EMBL" id="GFE21157.1"/>
    </source>
</evidence>
<dbReference type="AlphaFoldDB" id="A0A640TBP8"/>
<protein>
    <submittedName>
        <fullName evidence="2">Uncharacterized protein</fullName>
    </submittedName>
</protein>